<gene>
    <name evidence="1" type="ORF">AVEN_90099_1</name>
</gene>
<dbReference type="AlphaFoldDB" id="A0A4Y2V3D3"/>
<sequence>MGRAIALESFKLSCDSDVITYVSVTSYQNLVSSSVTGWTCTEGQLRRSHSIRLRLRCHSMSPAIKHEFLGKLGWTCMEGKHCGPKSVFQCCDSDILYINTS</sequence>
<comment type="caution">
    <text evidence="1">The sequence shown here is derived from an EMBL/GenBank/DDBJ whole genome shotgun (WGS) entry which is preliminary data.</text>
</comment>
<organism evidence="1 2">
    <name type="scientific">Araneus ventricosus</name>
    <name type="common">Orbweaver spider</name>
    <name type="synonym">Epeira ventricosa</name>
    <dbReference type="NCBI Taxonomy" id="182803"/>
    <lineage>
        <taxon>Eukaryota</taxon>
        <taxon>Metazoa</taxon>
        <taxon>Ecdysozoa</taxon>
        <taxon>Arthropoda</taxon>
        <taxon>Chelicerata</taxon>
        <taxon>Arachnida</taxon>
        <taxon>Araneae</taxon>
        <taxon>Araneomorphae</taxon>
        <taxon>Entelegynae</taxon>
        <taxon>Araneoidea</taxon>
        <taxon>Araneidae</taxon>
        <taxon>Araneus</taxon>
    </lineage>
</organism>
<evidence type="ECO:0000313" key="1">
    <source>
        <dbReference type="EMBL" id="GBO19753.1"/>
    </source>
</evidence>
<proteinExistence type="predicted"/>
<dbReference type="Proteomes" id="UP000499080">
    <property type="component" value="Unassembled WGS sequence"/>
</dbReference>
<accession>A0A4Y2V3D3</accession>
<protein>
    <submittedName>
        <fullName evidence="1">Uncharacterized protein</fullName>
    </submittedName>
</protein>
<name>A0A4Y2V3D3_ARAVE</name>
<dbReference type="EMBL" id="BGPR01043194">
    <property type="protein sequence ID" value="GBO19753.1"/>
    <property type="molecule type" value="Genomic_DNA"/>
</dbReference>
<evidence type="ECO:0000313" key="2">
    <source>
        <dbReference type="Proteomes" id="UP000499080"/>
    </source>
</evidence>
<reference evidence="1 2" key="1">
    <citation type="journal article" date="2019" name="Sci. Rep.">
        <title>Orb-weaving spider Araneus ventricosus genome elucidates the spidroin gene catalogue.</title>
        <authorList>
            <person name="Kono N."/>
            <person name="Nakamura H."/>
            <person name="Ohtoshi R."/>
            <person name="Moran D.A.P."/>
            <person name="Shinohara A."/>
            <person name="Yoshida Y."/>
            <person name="Fujiwara M."/>
            <person name="Mori M."/>
            <person name="Tomita M."/>
            <person name="Arakawa K."/>
        </authorList>
    </citation>
    <scope>NUCLEOTIDE SEQUENCE [LARGE SCALE GENOMIC DNA]</scope>
</reference>
<keyword evidence="2" id="KW-1185">Reference proteome</keyword>